<dbReference type="RefSeq" id="WP_344568137.1">
    <property type="nucleotide sequence ID" value="NZ_BAAARJ010000015.1"/>
</dbReference>
<comment type="caution">
    <text evidence="2">The sequence shown here is derived from an EMBL/GenBank/DDBJ whole genome shotgun (WGS) entry which is preliminary data.</text>
</comment>
<dbReference type="Gene3D" id="1.10.10.10">
    <property type="entry name" value="Winged helix-like DNA-binding domain superfamily/Winged helix DNA-binding domain"/>
    <property type="match status" value="1"/>
</dbReference>
<dbReference type="PANTHER" id="PTHR33164:SF104">
    <property type="entry name" value="TRANSCRIPTIONAL REGULATORY PROTEIN"/>
    <property type="match status" value="1"/>
</dbReference>
<dbReference type="PRINTS" id="PR00598">
    <property type="entry name" value="HTHMARR"/>
</dbReference>
<gene>
    <name evidence="2" type="ORF">GCM10009863_44850</name>
</gene>
<protein>
    <recommendedName>
        <fullName evidence="1">HTH marR-type domain-containing protein</fullName>
    </recommendedName>
</protein>
<dbReference type="InterPro" id="IPR036390">
    <property type="entry name" value="WH_DNA-bd_sf"/>
</dbReference>
<proteinExistence type="predicted"/>
<evidence type="ECO:0000313" key="2">
    <source>
        <dbReference type="EMBL" id="GAA2625278.1"/>
    </source>
</evidence>
<dbReference type="SUPFAM" id="SSF46785">
    <property type="entry name" value="Winged helix' DNA-binding domain"/>
    <property type="match status" value="1"/>
</dbReference>
<dbReference type="SMART" id="SM00347">
    <property type="entry name" value="HTH_MARR"/>
    <property type="match status" value="1"/>
</dbReference>
<organism evidence="2 3">
    <name type="scientific">Streptomyces axinellae</name>
    <dbReference type="NCBI Taxonomy" id="552788"/>
    <lineage>
        <taxon>Bacteria</taxon>
        <taxon>Bacillati</taxon>
        <taxon>Actinomycetota</taxon>
        <taxon>Actinomycetes</taxon>
        <taxon>Kitasatosporales</taxon>
        <taxon>Streptomycetaceae</taxon>
        <taxon>Streptomyces</taxon>
    </lineage>
</organism>
<feature type="domain" description="HTH marR-type" evidence="1">
    <location>
        <begin position="46"/>
        <end position="186"/>
    </location>
</feature>
<accession>A0ABP6CT89</accession>
<keyword evidence="3" id="KW-1185">Reference proteome</keyword>
<dbReference type="PROSITE" id="PS50995">
    <property type="entry name" value="HTH_MARR_2"/>
    <property type="match status" value="1"/>
</dbReference>
<dbReference type="InterPro" id="IPR036388">
    <property type="entry name" value="WH-like_DNA-bd_sf"/>
</dbReference>
<dbReference type="InterPro" id="IPR039422">
    <property type="entry name" value="MarR/SlyA-like"/>
</dbReference>
<dbReference type="PANTHER" id="PTHR33164">
    <property type="entry name" value="TRANSCRIPTIONAL REGULATOR, MARR FAMILY"/>
    <property type="match status" value="1"/>
</dbReference>
<evidence type="ECO:0000259" key="1">
    <source>
        <dbReference type="PROSITE" id="PS50995"/>
    </source>
</evidence>
<reference evidence="3" key="1">
    <citation type="journal article" date="2019" name="Int. J. Syst. Evol. Microbiol.">
        <title>The Global Catalogue of Microorganisms (GCM) 10K type strain sequencing project: providing services to taxonomists for standard genome sequencing and annotation.</title>
        <authorList>
            <consortium name="The Broad Institute Genomics Platform"/>
            <consortium name="The Broad Institute Genome Sequencing Center for Infectious Disease"/>
            <person name="Wu L."/>
            <person name="Ma J."/>
        </authorList>
    </citation>
    <scope>NUCLEOTIDE SEQUENCE [LARGE SCALE GENOMIC DNA]</scope>
    <source>
        <strain evidence="3">JCM 16373</strain>
    </source>
</reference>
<name>A0ABP6CT89_9ACTN</name>
<dbReference type="EMBL" id="BAAARJ010000015">
    <property type="protein sequence ID" value="GAA2625278.1"/>
    <property type="molecule type" value="Genomic_DNA"/>
</dbReference>
<dbReference type="InterPro" id="IPR000835">
    <property type="entry name" value="HTH_MarR-typ"/>
</dbReference>
<evidence type="ECO:0000313" key="3">
    <source>
        <dbReference type="Proteomes" id="UP001501447"/>
    </source>
</evidence>
<dbReference type="Proteomes" id="UP001501447">
    <property type="component" value="Unassembled WGS sequence"/>
</dbReference>
<sequence>MGQWGYERQHDALEVDGADEAHDFDWDEEELRDRIDDHLDRWQPVLPDLDRDVEGSVTRIQLLSDHLRWVREKSLTEIGLHRHEYDTLHALVGRDGSATDVYLASDMGLPPSSLTGRLDGLEERGYVRCASSDVDPESVEVTLTDEGHAAWLAAIDAVGHEEYRLLSSLDSDERRLIAGLLRRMMLKAEEYDAE</sequence>